<name>A0A318KKB4_9FIRM</name>
<dbReference type="Pfam" id="PF04434">
    <property type="entry name" value="SWIM"/>
    <property type="match status" value="1"/>
</dbReference>
<evidence type="ECO:0000256" key="1">
    <source>
        <dbReference type="PROSITE-ProRule" id="PRU00325"/>
    </source>
</evidence>
<dbReference type="AlphaFoldDB" id="A0A318KKB4"/>
<proteinExistence type="predicted"/>
<dbReference type="STRING" id="1034346.GCA_000313565_01040"/>
<keyword evidence="1" id="KW-0863">Zinc-finger</keyword>
<accession>A0A318KKB4</accession>
<dbReference type="EMBL" id="QJKH01000017">
    <property type="protein sequence ID" value="PXX75834.1"/>
    <property type="molecule type" value="Genomic_DNA"/>
</dbReference>
<dbReference type="RefSeq" id="WP_022937354.1">
    <property type="nucleotide sequence ID" value="NZ_CABKRQ010000002.1"/>
</dbReference>
<keyword evidence="1" id="KW-0862">Zinc</keyword>
<comment type="caution">
    <text evidence="3">The sequence shown here is derived from an EMBL/GenBank/DDBJ whole genome shotgun (WGS) entry which is preliminary data.</text>
</comment>
<dbReference type="OrthoDB" id="9760715at2"/>
<evidence type="ECO:0000259" key="2">
    <source>
        <dbReference type="PROSITE" id="PS50966"/>
    </source>
</evidence>
<dbReference type="PROSITE" id="PS50966">
    <property type="entry name" value="ZF_SWIM"/>
    <property type="match status" value="1"/>
</dbReference>
<gene>
    <name evidence="3" type="ORF">DES51_11718</name>
</gene>
<sequence length="252" mass="29625">MDWQKYFTLKTLDRGLAYYENGNVLELMQTSHGYEAVVQSDSGNEYEVNIEIENDELIMNCDCIYGQEMGYCKHMAAVLYAVEEGAEIIQQHDLSKLINRLSTQKLREILLSVADQRAVKYKLQLLAENDPQTVLKQRLNQIIRKYSAAIDELESRDYYNFSEEVLALLEQDIYEIDDSQWECKAECVRYVLDAMHRLNLDEELDDMWMIFNTCYEMLGAILMKDESRLGWMKKKLNPTYYHEMLETIELGV</sequence>
<dbReference type="Proteomes" id="UP000247612">
    <property type="component" value="Unassembled WGS sequence"/>
</dbReference>
<reference evidence="3 4" key="1">
    <citation type="submission" date="2018-05" db="EMBL/GenBank/DDBJ databases">
        <title>Genomic Encyclopedia of Type Strains, Phase IV (KMG-IV): sequencing the most valuable type-strain genomes for metagenomic binning, comparative biology and taxonomic classification.</title>
        <authorList>
            <person name="Goeker M."/>
        </authorList>
    </citation>
    <scope>NUCLEOTIDE SEQUENCE [LARGE SCALE GENOMIC DNA]</scope>
    <source>
        <strain evidence="3 4">JC118</strain>
    </source>
</reference>
<evidence type="ECO:0000313" key="3">
    <source>
        <dbReference type="EMBL" id="PXX75834.1"/>
    </source>
</evidence>
<dbReference type="InterPro" id="IPR007527">
    <property type="entry name" value="Znf_SWIM"/>
</dbReference>
<keyword evidence="1" id="KW-0479">Metal-binding</keyword>
<feature type="domain" description="SWIM-type" evidence="2">
    <location>
        <begin position="46"/>
        <end position="83"/>
    </location>
</feature>
<keyword evidence="4" id="KW-1185">Reference proteome</keyword>
<evidence type="ECO:0000313" key="4">
    <source>
        <dbReference type="Proteomes" id="UP000247612"/>
    </source>
</evidence>
<dbReference type="GO" id="GO:0008270">
    <property type="term" value="F:zinc ion binding"/>
    <property type="evidence" value="ECO:0007669"/>
    <property type="project" value="UniProtKB-KW"/>
</dbReference>
<organism evidence="3 4">
    <name type="scientific">Dielma fastidiosa</name>
    <dbReference type="NCBI Taxonomy" id="1034346"/>
    <lineage>
        <taxon>Bacteria</taxon>
        <taxon>Bacillati</taxon>
        <taxon>Bacillota</taxon>
        <taxon>Erysipelotrichia</taxon>
        <taxon>Erysipelotrichales</taxon>
        <taxon>Erysipelotrichaceae</taxon>
        <taxon>Dielma</taxon>
    </lineage>
</organism>
<protein>
    <recommendedName>
        <fullName evidence="2">SWIM-type domain-containing protein</fullName>
    </recommendedName>
</protein>